<dbReference type="InterPro" id="IPR029058">
    <property type="entry name" value="AB_hydrolase_fold"/>
</dbReference>
<sequence>MTAVDLFCLPYAGGSAALFRPWAIDAPSGIAVTAVDYPGRGTRRDEPLLWDLGALVEDVILTCRRASGPFALLGHSLGGAVALEVVRELARRGEPQPVRLIVSAAGPPGTWQRPRSLARSDDAAVLAEMRRIGGTPEALLREPEILGEVLDAFRAGVEILGQMPLKPAVVLDIPVTVLGGADDHVVPVTTLSGWDATTVGAVSQTIFPGGHFFVVQHRRAVLDTVARQLRQDLLRPPAAHAVGSRPEGGEAADINAPTRRGVLA</sequence>
<gene>
    <name evidence="4" type="primary">rifR</name>
    <name evidence="4" type="ORF">Vlu01_03700</name>
</gene>
<dbReference type="Proteomes" id="UP000643165">
    <property type="component" value="Unassembled WGS sequence"/>
</dbReference>
<comment type="similarity">
    <text evidence="1">Belongs to the thioesterase family.</text>
</comment>
<reference evidence="4 5" key="1">
    <citation type="submission" date="2021-01" db="EMBL/GenBank/DDBJ databases">
        <title>Whole genome shotgun sequence of Verrucosispora lutea NBRC 106530.</title>
        <authorList>
            <person name="Komaki H."/>
            <person name="Tamura T."/>
        </authorList>
    </citation>
    <scope>NUCLEOTIDE SEQUENCE [LARGE SCALE GENOMIC DNA]</scope>
    <source>
        <strain evidence="4 5">NBRC 106530</strain>
    </source>
</reference>
<dbReference type="RefSeq" id="WP_203991925.1">
    <property type="nucleotide sequence ID" value="NZ_BOPB01000002.1"/>
</dbReference>
<dbReference type="GO" id="GO:0016787">
    <property type="term" value="F:hydrolase activity"/>
    <property type="evidence" value="ECO:0007669"/>
    <property type="project" value="UniProtKB-KW"/>
</dbReference>
<dbReference type="PANTHER" id="PTHR11487:SF0">
    <property type="entry name" value="S-ACYL FATTY ACID SYNTHASE THIOESTERASE, MEDIUM CHAIN"/>
    <property type="match status" value="1"/>
</dbReference>
<evidence type="ECO:0000313" key="5">
    <source>
        <dbReference type="Proteomes" id="UP000643165"/>
    </source>
</evidence>
<name>A0ABQ4IPM3_9ACTN</name>
<feature type="domain" description="Thioesterase" evidence="3">
    <location>
        <begin position="6"/>
        <end position="228"/>
    </location>
</feature>
<protein>
    <submittedName>
        <fullName evidence="4">Oleoyl-ACP hydrolase</fullName>
    </submittedName>
</protein>
<organism evidence="4 5">
    <name type="scientific">Micromonospora lutea</name>
    <dbReference type="NCBI Taxonomy" id="419825"/>
    <lineage>
        <taxon>Bacteria</taxon>
        <taxon>Bacillati</taxon>
        <taxon>Actinomycetota</taxon>
        <taxon>Actinomycetes</taxon>
        <taxon>Micromonosporales</taxon>
        <taxon>Micromonosporaceae</taxon>
        <taxon>Micromonospora</taxon>
    </lineage>
</organism>
<dbReference type="InterPro" id="IPR012223">
    <property type="entry name" value="TEII"/>
</dbReference>
<evidence type="ECO:0000256" key="2">
    <source>
        <dbReference type="SAM" id="MobiDB-lite"/>
    </source>
</evidence>
<dbReference type="SUPFAM" id="SSF53474">
    <property type="entry name" value="alpha/beta-Hydrolases"/>
    <property type="match status" value="1"/>
</dbReference>
<comment type="caution">
    <text evidence="4">The sequence shown here is derived from an EMBL/GenBank/DDBJ whole genome shotgun (WGS) entry which is preliminary data.</text>
</comment>
<dbReference type="InterPro" id="IPR001031">
    <property type="entry name" value="Thioesterase"/>
</dbReference>
<feature type="region of interest" description="Disordered" evidence="2">
    <location>
        <begin position="237"/>
        <end position="264"/>
    </location>
</feature>
<dbReference type="EMBL" id="BOPB01000002">
    <property type="protein sequence ID" value="GIJ19746.1"/>
    <property type="molecule type" value="Genomic_DNA"/>
</dbReference>
<proteinExistence type="inferred from homology"/>
<keyword evidence="4" id="KW-0378">Hydrolase</keyword>
<dbReference type="InterPro" id="IPR000073">
    <property type="entry name" value="AB_hydrolase_1"/>
</dbReference>
<keyword evidence="5" id="KW-1185">Reference proteome</keyword>
<dbReference type="Pfam" id="PF00975">
    <property type="entry name" value="Thioesterase"/>
    <property type="match status" value="1"/>
</dbReference>
<dbReference type="Gene3D" id="3.40.50.1820">
    <property type="entry name" value="alpha/beta hydrolase"/>
    <property type="match status" value="1"/>
</dbReference>
<evidence type="ECO:0000259" key="3">
    <source>
        <dbReference type="Pfam" id="PF00975"/>
    </source>
</evidence>
<dbReference type="PRINTS" id="PR00111">
    <property type="entry name" value="ABHYDROLASE"/>
</dbReference>
<evidence type="ECO:0000256" key="1">
    <source>
        <dbReference type="ARBA" id="ARBA00007169"/>
    </source>
</evidence>
<evidence type="ECO:0000313" key="4">
    <source>
        <dbReference type="EMBL" id="GIJ19746.1"/>
    </source>
</evidence>
<dbReference type="PANTHER" id="PTHR11487">
    <property type="entry name" value="THIOESTERASE"/>
    <property type="match status" value="1"/>
</dbReference>
<accession>A0ABQ4IPM3</accession>